<dbReference type="AlphaFoldDB" id="A0A3B0V5N9"/>
<sequence>MEQQNIKNRSINYVSVFIETESGCDIAAGEYFLKIGSQSNALDISSVGGVDDISLIKDCIENNINSFILPDEGTTELILKEDGEWEDVFWHKYYIVERICVL</sequence>
<organism evidence="1">
    <name type="scientific">hydrothermal vent metagenome</name>
    <dbReference type="NCBI Taxonomy" id="652676"/>
    <lineage>
        <taxon>unclassified sequences</taxon>
        <taxon>metagenomes</taxon>
        <taxon>ecological metagenomes</taxon>
    </lineage>
</organism>
<reference evidence="1" key="1">
    <citation type="submission" date="2018-06" db="EMBL/GenBank/DDBJ databases">
        <authorList>
            <person name="Zhirakovskaya E."/>
        </authorList>
    </citation>
    <scope>NUCLEOTIDE SEQUENCE</scope>
</reference>
<dbReference type="EMBL" id="UOEW01000214">
    <property type="protein sequence ID" value="VAW38875.1"/>
    <property type="molecule type" value="Genomic_DNA"/>
</dbReference>
<name>A0A3B0V5N9_9ZZZZ</name>
<evidence type="ECO:0000313" key="1">
    <source>
        <dbReference type="EMBL" id="VAW38875.1"/>
    </source>
</evidence>
<proteinExistence type="predicted"/>
<accession>A0A3B0V5N9</accession>
<protein>
    <submittedName>
        <fullName evidence="1">Uncharacterized protein</fullName>
    </submittedName>
</protein>
<gene>
    <name evidence="1" type="ORF">MNBD_GAMMA01-1293</name>
</gene>